<reference evidence="2 3" key="1">
    <citation type="journal article" date="2012" name="Genome Biol.">
        <title>Genome and low-iron response of an oceanic diatom adapted to chronic iron limitation.</title>
        <authorList>
            <person name="Lommer M."/>
            <person name="Specht M."/>
            <person name="Roy A.S."/>
            <person name="Kraemer L."/>
            <person name="Andreson R."/>
            <person name="Gutowska M.A."/>
            <person name="Wolf J."/>
            <person name="Bergner S.V."/>
            <person name="Schilhabel M.B."/>
            <person name="Klostermeier U.C."/>
            <person name="Beiko R.G."/>
            <person name="Rosenstiel P."/>
            <person name="Hippler M."/>
            <person name="Laroche J."/>
        </authorList>
    </citation>
    <scope>NUCLEOTIDE SEQUENCE [LARGE SCALE GENOMIC DNA]</scope>
    <source>
        <strain evidence="2 3">CCMP1005</strain>
    </source>
</reference>
<feature type="compositionally biased region" description="Polar residues" evidence="1">
    <location>
        <begin position="152"/>
        <end position="169"/>
    </location>
</feature>
<dbReference type="EMBL" id="AGNL01002539">
    <property type="protein sequence ID" value="EJK76094.1"/>
    <property type="molecule type" value="Genomic_DNA"/>
</dbReference>
<name>K0TGD2_THAOC</name>
<feature type="compositionally biased region" description="Basic and acidic residues" evidence="1">
    <location>
        <begin position="117"/>
        <end position="126"/>
    </location>
</feature>
<gene>
    <name evidence="2" type="ORF">THAOC_02164</name>
</gene>
<feature type="region of interest" description="Disordered" evidence="1">
    <location>
        <begin position="902"/>
        <end position="929"/>
    </location>
</feature>
<keyword evidence="3" id="KW-1185">Reference proteome</keyword>
<feature type="compositionally biased region" description="Polar residues" evidence="1">
    <location>
        <begin position="236"/>
        <end position="245"/>
    </location>
</feature>
<feature type="compositionally biased region" description="Basic residues" evidence="1">
    <location>
        <begin position="913"/>
        <end position="929"/>
    </location>
</feature>
<feature type="compositionally biased region" description="Basic and acidic residues" evidence="1">
    <location>
        <begin position="91"/>
        <end position="100"/>
    </location>
</feature>
<organism evidence="2 3">
    <name type="scientific">Thalassiosira oceanica</name>
    <name type="common">Marine diatom</name>
    <dbReference type="NCBI Taxonomy" id="159749"/>
    <lineage>
        <taxon>Eukaryota</taxon>
        <taxon>Sar</taxon>
        <taxon>Stramenopiles</taxon>
        <taxon>Ochrophyta</taxon>
        <taxon>Bacillariophyta</taxon>
        <taxon>Coscinodiscophyceae</taxon>
        <taxon>Thalassiosirophycidae</taxon>
        <taxon>Thalassiosirales</taxon>
        <taxon>Thalassiosiraceae</taxon>
        <taxon>Thalassiosira</taxon>
    </lineage>
</organism>
<feature type="compositionally biased region" description="Basic residues" evidence="1">
    <location>
        <begin position="138"/>
        <end position="150"/>
    </location>
</feature>
<dbReference type="OrthoDB" id="10687184at2759"/>
<accession>K0TGD2</accession>
<sequence>MGKKSKSKGASSKGKGSKSVLEKQVNADKFHNYDSPCCISAEAIANEIFPSLPLLYSKSSSSDEGAAETDDPKSSGANGSGDGSGTSNKKRPADRNKSSAEGEQNEQSVLAAVLQHHLIEERKLARNDAPPPSLAAGSKRKKKKKRKKKPGPNSSNSTDIDQNCENGVTKSECRQSPPSPTDCAYPASAAATPVDQVLDTLISSPPSSDNNKYANRSLDSFVRFLAKRYDAHVSETSRTQSSSEGSPAHESNKEYLPTVQIDSLRDIFKTIDCRNCCLSTRKKLRKYFDTNPTGCVGDPRWYDEDEDDGSNEVNAGSTWTLTEDSVKLGRDIPTQKSKKTSVNGLTVPISGMHDDDAFNYHALNDTDDEDDMWGDIEMGKPLSDTEEAKTDAVRKETSLSLEFHPILNSRGILQFLQLCPSRVGDMPGAYPLDAQTIANLTRLVLLPCGMQTLAVASASADASDCDDLGGLTLEEAEATRLQAQFECDSLITKIMGWKQSLESMKMKYNAACEKEHDRSYYGMEFTSDLKSVQTENDHLIRHIGSWLRRLTEGAVQVAWASNEVMDLLLGIWSDYFAMIESCYEKKLKRLICFGENVNNLGTIPLRMSDKFIRIMKVWTHQKLEATQLLTQAIQNRFMDSKNKNSYFPLVKQLFRLQVYRRRVDKSIVEDDDLKMFPDVSSQTIFEEFFAGITGVATKADIKCNISKLASHEESLRDQVAKYYRDVVKILNLSASSGFSSSKDSQLDQIFEALDDKRMEEEIKSRDCSNAGHPSTCRKRKELCKEVGKWQDKLASTVAECNQVIKRSSIAIKQWIVLLAIRQKRESALESLSLPGALMHDANLGETSSAWTASNDDEDEKCDGRDAERRFACVIATQVYRWLEKQSVEWHADLTREELIQSEMDLPATAGKSGAKKKKKKKKAKTNGHY</sequence>
<evidence type="ECO:0000256" key="1">
    <source>
        <dbReference type="SAM" id="MobiDB-lite"/>
    </source>
</evidence>
<dbReference type="AlphaFoldDB" id="K0TGD2"/>
<evidence type="ECO:0000313" key="3">
    <source>
        <dbReference type="Proteomes" id="UP000266841"/>
    </source>
</evidence>
<feature type="region of interest" description="Disordered" evidence="1">
    <location>
        <begin position="55"/>
        <end position="186"/>
    </location>
</feature>
<evidence type="ECO:0000313" key="2">
    <source>
        <dbReference type="EMBL" id="EJK76094.1"/>
    </source>
</evidence>
<comment type="caution">
    <text evidence="2">The sequence shown here is derived from an EMBL/GenBank/DDBJ whole genome shotgun (WGS) entry which is preliminary data.</text>
</comment>
<feature type="region of interest" description="Disordered" evidence="1">
    <location>
        <begin position="234"/>
        <end position="254"/>
    </location>
</feature>
<protein>
    <submittedName>
        <fullName evidence="2">Uncharacterized protein</fullName>
    </submittedName>
</protein>
<feature type="compositionally biased region" description="Low complexity" evidence="1">
    <location>
        <begin position="8"/>
        <end position="19"/>
    </location>
</feature>
<proteinExistence type="predicted"/>
<dbReference type="eggNOG" id="ENOG502SXBI">
    <property type="taxonomic scope" value="Eukaryota"/>
</dbReference>
<dbReference type="Proteomes" id="UP000266841">
    <property type="component" value="Unassembled WGS sequence"/>
</dbReference>
<feature type="region of interest" description="Disordered" evidence="1">
    <location>
        <begin position="1"/>
        <end position="20"/>
    </location>
</feature>